<feature type="region of interest" description="Disordered" evidence="1">
    <location>
        <begin position="940"/>
        <end position="963"/>
    </location>
</feature>
<proteinExistence type="predicted"/>
<feature type="compositionally biased region" description="Basic and acidic residues" evidence="1">
    <location>
        <begin position="588"/>
        <end position="604"/>
    </location>
</feature>
<protein>
    <submittedName>
        <fullName evidence="2">DnaJ domain containing protein</fullName>
    </submittedName>
</protein>
<dbReference type="AlphaFoldDB" id="A0A9K3KP84"/>
<feature type="compositionally biased region" description="Basic and acidic residues" evidence="1">
    <location>
        <begin position="795"/>
        <end position="806"/>
    </location>
</feature>
<dbReference type="PANTHER" id="PTHR12239">
    <property type="entry name" value="PROTEIN CBG20215-RELATED"/>
    <property type="match status" value="1"/>
</dbReference>
<comment type="caution">
    <text evidence="2">The sequence shown here is derived from an EMBL/GenBank/DDBJ whole genome shotgun (WGS) entry which is preliminary data.</text>
</comment>
<sequence>MQAADTNNVPDSLIGGDTQKTLSVDAMGGPTPSKTPLRAAVRISPGPSGGSSSCITSSGGLTMYERSMLQKEERERKMKILQEKLMADYTFTPSRVMGKSGSCHSLVSSIGASPSSLGTADVSVYSRLYHAETAASRGQRFDGTFRKDLIVGWNTPLRSSMSVPGRIPRSAPGSRSGSLPSSPRLEELYKFGEEKLRSRDEAKLLRDRLEEEELKKTDVYTFKPRTKWNLVAERRLKARMEAERALEEARRITPKAKTKENEMRERIREESYLSECTFKPKTQWDLIEERRQQAALSPAVSSHSRDANPISKYERERMERHRKYEESELEHCTFFPVTNWKSQKGVKQTNGIANYAKEFDDTFEKLLDSNKSSRPETPPTSDSAQHSVKLVSVENFQEVSGKNADPPTIVRQNMVRQIVSPKSPEWKKKYRKIGQKAEMESKVEAGGQGVVDSRKRGHAVIKSPGVKPAESSPRILSPPSSFNNFDVPLENPRQSQEEVAEESDGHISLTDVFKGEVTIEQQKLLAEQAMAIRLAQKQRAKELADEERRQEERALDAKTTEREVEQVPNAEVPENTPASAIVENRGSPPKEKISKARKWYDRMSKKLGKKASTEDLGHIQPKTNEQPPRSDDGLDSTLEGEEKTRLAVKTSRVTEEQARLAAEAKARRLSEEQARLMAEAEAKRIAQEQAKLAAEEEEKRLAEEQARLAEKAEAEAKRIAQEQARLAAGEEEKRLAEEQARLAAEAEAEAKRIAQEQARLAAEEEEKRLAEEQARLAAEAEAEAKRIAQEQARLAAEEEEKRLAEEQARLAAEAEAEAKRIAQEQARLAAEAEAKRIAQGQARLAAEEEEKRLAEEQARLAAEEEEKRLAEEQARLAAEAEAKTKRIAQEQARLAAEAEANRLAEEQARLAAEEEAARIAEEQARLAAEEEANRLAEEQARLAAEEEAAREAEEQARLAAEAEANRLAEEQARLVAEAAREAEEQARLAAEAEANRLAEEQAKLVAEAAREAEEQARLAAEAEANRLAEEQARLAAEDDAAEEAAEQVRLAAKAEARRAAEEQARLAAEAKSLAQVQASLEAVAFVQKEKERHQLGESTEGDAMEVDNSSGIKIESGFRASEVEDSSLPHSDDSVDLDLDDAALTADASAGETSGKKVKTDRAKKWKDRLSKKKKKSQRKGDAPSDVATVGLESTDAYPKVLYSDDGDQKESKKLPEIGSI</sequence>
<feature type="compositionally biased region" description="Low complexity" evidence="1">
    <location>
        <begin position="43"/>
        <end position="59"/>
    </location>
</feature>
<reference evidence="2" key="2">
    <citation type="submission" date="2021-04" db="EMBL/GenBank/DDBJ databases">
        <authorList>
            <person name="Podell S."/>
        </authorList>
    </citation>
    <scope>NUCLEOTIDE SEQUENCE</scope>
    <source>
        <strain evidence="2">Hildebrandi</strain>
    </source>
</reference>
<name>A0A9K3KP84_9STRA</name>
<feature type="compositionally biased region" description="Polar residues" evidence="1">
    <location>
        <begin position="1"/>
        <end position="10"/>
    </location>
</feature>
<feature type="compositionally biased region" description="Basic and acidic residues" evidence="1">
    <location>
        <begin position="845"/>
        <end position="888"/>
    </location>
</feature>
<feature type="compositionally biased region" description="Low complexity" evidence="1">
    <location>
        <begin position="164"/>
        <end position="183"/>
    </location>
</feature>
<feature type="compositionally biased region" description="Basic and acidic residues" evidence="1">
    <location>
        <begin position="1207"/>
        <end position="1221"/>
    </location>
</feature>
<feature type="compositionally biased region" description="Basic and acidic residues" evidence="1">
    <location>
        <begin position="539"/>
        <end position="565"/>
    </location>
</feature>
<dbReference type="InterPro" id="IPR052293">
    <property type="entry name" value="SRRP"/>
</dbReference>
<feature type="compositionally biased region" description="Basic and acidic residues" evidence="1">
    <location>
        <begin position="1154"/>
        <end position="1163"/>
    </location>
</feature>
<feature type="region of interest" description="Disordered" evidence="1">
    <location>
        <begin position="160"/>
        <end position="184"/>
    </location>
</feature>
<organism evidence="2 3">
    <name type="scientific">Nitzschia inconspicua</name>
    <dbReference type="NCBI Taxonomy" id="303405"/>
    <lineage>
        <taxon>Eukaryota</taxon>
        <taxon>Sar</taxon>
        <taxon>Stramenopiles</taxon>
        <taxon>Ochrophyta</taxon>
        <taxon>Bacillariophyta</taxon>
        <taxon>Bacillariophyceae</taxon>
        <taxon>Bacillariophycidae</taxon>
        <taxon>Bacillariales</taxon>
        <taxon>Bacillariaceae</taxon>
        <taxon>Nitzschia</taxon>
    </lineage>
</organism>
<feature type="region of interest" description="Disordered" evidence="1">
    <location>
        <begin position="780"/>
        <end position="806"/>
    </location>
</feature>
<feature type="region of interest" description="Disordered" evidence="1">
    <location>
        <begin position="1091"/>
        <end position="1221"/>
    </location>
</feature>
<dbReference type="Proteomes" id="UP000693970">
    <property type="component" value="Unassembled WGS sequence"/>
</dbReference>
<dbReference type="EMBL" id="JAGRRH010000021">
    <property type="protein sequence ID" value="KAG7347092.1"/>
    <property type="molecule type" value="Genomic_DNA"/>
</dbReference>
<reference evidence="2" key="1">
    <citation type="journal article" date="2021" name="Sci. Rep.">
        <title>Diploid genomic architecture of Nitzschia inconspicua, an elite biomass production diatom.</title>
        <authorList>
            <person name="Oliver A."/>
            <person name="Podell S."/>
            <person name="Pinowska A."/>
            <person name="Traller J.C."/>
            <person name="Smith S.R."/>
            <person name="McClure R."/>
            <person name="Beliaev A."/>
            <person name="Bohutskyi P."/>
            <person name="Hill E.A."/>
            <person name="Rabines A."/>
            <person name="Zheng H."/>
            <person name="Allen L.Z."/>
            <person name="Kuo A."/>
            <person name="Grigoriev I.V."/>
            <person name="Allen A.E."/>
            <person name="Hazlebeck D."/>
            <person name="Allen E.E."/>
        </authorList>
    </citation>
    <scope>NUCLEOTIDE SEQUENCE</scope>
    <source>
        <strain evidence="2">Hildebrandi</strain>
    </source>
</reference>
<evidence type="ECO:0000313" key="2">
    <source>
        <dbReference type="EMBL" id="KAG7347092.1"/>
    </source>
</evidence>
<feature type="region of interest" description="Disordered" evidence="1">
    <location>
        <begin position="368"/>
        <end position="387"/>
    </location>
</feature>
<feature type="region of interest" description="Disordered" evidence="1">
    <location>
        <begin position="837"/>
        <end position="902"/>
    </location>
</feature>
<feature type="region of interest" description="Disordered" evidence="1">
    <location>
        <begin position="1"/>
        <end position="59"/>
    </location>
</feature>
<evidence type="ECO:0000256" key="1">
    <source>
        <dbReference type="SAM" id="MobiDB-lite"/>
    </source>
</evidence>
<accession>A0A9K3KP84</accession>
<feature type="compositionally biased region" description="Low complexity" evidence="1">
    <location>
        <begin position="889"/>
        <end position="898"/>
    </location>
</feature>
<gene>
    <name evidence="2" type="ORF">IV203_006161</name>
</gene>
<evidence type="ECO:0000313" key="3">
    <source>
        <dbReference type="Proteomes" id="UP000693970"/>
    </source>
</evidence>
<dbReference type="OrthoDB" id="57079at2759"/>
<feature type="compositionally biased region" description="Basic and acidic residues" evidence="1">
    <location>
        <begin position="940"/>
        <end position="956"/>
    </location>
</feature>
<feature type="region of interest" description="Disordered" evidence="1">
    <location>
        <begin position="535"/>
        <end position="655"/>
    </location>
</feature>
<keyword evidence="3" id="KW-1185">Reference proteome</keyword>
<dbReference type="PANTHER" id="PTHR12239:SF41">
    <property type="entry name" value="MEMBRANE ASSOCIATED PROTEIN, PUTATIVE-RELATED"/>
    <property type="match status" value="1"/>
</dbReference>
<feature type="region of interest" description="Disordered" evidence="1">
    <location>
        <begin position="426"/>
        <end position="507"/>
    </location>
</feature>
<feature type="compositionally biased region" description="Basic residues" evidence="1">
    <location>
        <begin position="1164"/>
        <end position="1178"/>
    </location>
</feature>